<dbReference type="RefSeq" id="WP_078791305.1">
    <property type="nucleotide sequence ID" value="NZ_FUWR01000025.1"/>
</dbReference>
<reference evidence="2" key="1">
    <citation type="submission" date="2017-02" db="EMBL/GenBank/DDBJ databases">
        <authorList>
            <person name="Varghese N."/>
            <person name="Submissions S."/>
        </authorList>
    </citation>
    <scope>NUCLEOTIDE SEQUENCE [LARGE SCALE GENOMIC DNA]</scope>
    <source>
        <strain evidence="2">ATCC BAA-34</strain>
    </source>
</reference>
<name>A0A1T4RUV5_9BACT</name>
<proteinExistence type="predicted"/>
<sequence length="85" mass="8922">MIIKTGAVVIHPGAAAWGVGKITEVAALKATIQFSDGIIRKIASSHYASLRPGDPADFVALVESAPTEKVRATPKRTKKVKELAA</sequence>
<dbReference type="OrthoDB" id="5397290at2"/>
<dbReference type="Pfam" id="PF12073">
    <property type="entry name" value="DUF3553"/>
    <property type="match status" value="1"/>
</dbReference>
<dbReference type="Proteomes" id="UP000190102">
    <property type="component" value="Unassembled WGS sequence"/>
</dbReference>
<gene>
    <name evidence="1" type="ORF">SAMN02745119_03086</name>
</gene>
<evidence type="ECO:0000313" key="1">
    <source>
        <dbReference type="EMBL" id="SKA19677.1"/>
    </source>
</evidence>
<organism evidence="1 2">
    <name type="scientific">Trichlorobacter thiogenes</name>
    <dbReference type="NCBI Taxonomy" id="115783"/>
    <lineage>
        <taxon>Bacteria</taxon>
        <taxon>Pseudomonadati</taxon>
        <taxon>Thermodesulfobacteriota</taxon>
        <taxon>Desulfuromonadia</taxon>
        <taxon>Geobacterales</taxon>
        <taxon>Geobacteraceae</taxon>
        <taxon>Trichlorobacter</taxon>
    </lineage>
</organism>
<evidence type="ECO:0008006" key="3">
    <source>
        <dbReference type="Google" id="ProtNLM"/>
    </source>
</evidence>
<dbReference type="EMBL" id="FUWR01000025">
    <property type="protein sequence ID" value="SKA19677.1"/>
    <property type="molecule type" value="Genomic_DNA"/>
</dbReference>
<accession>A0A1T4RUV5</accession>
<evidence type="ECO:0000313" key="2">
    <source>
        <dbReference type="Proteomes" id="UP000190102"/>
    </source>
</evidence>
<dbReference type="AlphaFoldDB" id="A0A1T4RUV5"/>
<protein>
    <recommendedName>
        <fullName evidence="3">DUF3553 domain-containing protein</fullName>
    </recommendedName>
</protein>
<dbReference type="InterPro" id="IPR021938">
    <property type="entry name" value="DUF3553"/>
</dbReference>
<keyword evidence="2" id="KW-1185">Reference proteome</keyword>